<dbReference type="EMBL" id="MG732930">
    <property type="protein sequence ID" value="AUV57193.1"/>
    <property type="molecule type" value="Genomic_DNA"/>
</dbReference>
<evidence type="ECO:0000313" key="1">
    <source>
        <dbReference type="EMBL" id="AUV57193.1"/>
    </source>
</evidence>
<name>A0A2P0WA17_9CAUD</name>
<organism evidence="1 2">
    <name type="scientific">Enterobacter phage Ec_L1</name>
    <dbReference type="NCBI Taxonomy" id="2070180"/>
    <lineage>
        <taxon>Viruses</taxon>
        <taxon>Duplodnaviria</taxon>
        <taxon>Heunggongvirae</taxon>
        <taxon>Uroviricota</taxon>
        <taxon>Caudoviricetes</taxon>
        <taxon>Drexlerviridae</taxon>
        <taxon>Eclunavirus</taxon>
        <taxon>Eclunavirus EcL1</taxon>
    </lineage>
</organism>
<dbReference type="Proteomes" id="UP000241856">
    <property type="component" value="Segment"/>
</dbReference>
<evidence type="ECO:0000313" key="2">
    <source>
        <dbReference type="Proteomes" id="UP000241856"/>
    </source>
</evidence>
<protein>
    <submittedName>
        <fullName evidence="1">Uncharacterized protein</fullName>
    </submittedName>
</protein>
<keyword evidence="2" id="KW-1185">Reference proteome</keyword>
<reference evidence="1 2" key="1">
    <citation type="submission" date="2017-12" db="EMBL/GenBank/DDBJ databases">
        <title>Genomic analysis of a novel phage Ec_L1 lytic to Enterobacter cloacae.</title>
        <authorList>
            <person name="Li Z."/>
            <person name="Ren H."/>
            <person name="Xu Y."/>
        </authorList>
    </citation>
    <scope>NUCLEOTIDE SEQUENCE [LARGE SCALE GENOMIC DNA]</scope>
</reference>
<proteinExistence type="predicted"/>
<dbReference type="OrthoDB" id="16196at10239"/>
<gene>
    <name evidence="1" type="ORF">Ec79</name>
</gene>
<accession>A0A2P0WA17</accession>
<sequence length="104" mass="10906">MAEYGVATWDGNGKANNYGIKPVSVSGSLSLSSGQKSGSYSVIVPPGCKLTYFQVSNDANYTTQRRKINISGGNVSITGVSDTDYSANTEPAIAAFLIFQIEAS</sequence>